<name>A0A5N3PAE3_9HYPH</name>
<dbReference type="Proteomes" id="UP000325684">
    <property type="component" value="Unassembled WGS sequence"/>
</dbReference>
<dbReference type="Pfam" id="PF05170">
    <property type="entry name" value="AsmA"/>
    <property type="match status" value="1"/>
</dbReference>
<evidence type="ECO:0000313" key="3">
    <source>
        <dbReference type="EMBL" id="KAB0266683.1"/>
    </source>
</evidence>
<dbReference type="GO" id="GO:0005886">
    <property type="term" value="C:plasma membrane"/>
    <property type="evidence" value="ECO:0007669"/>
    <property type="project" value="TreeGrafter"/>
</dbReference>
<dbReference type="OrthoDB" id="8003028at2"/>
<feature type="transmembrane region" description="Helical" evidence="1">
    <location>
        <begin position="39"/>
        <end position="60"/>
    </location>
</feature>
<sequence length="637" mass="67345">MHIWKPHGGAGPPAAACFLWPPLRRDISIPDFHRMSRRAVLSIAIICLLLLVGAAIPWTLSSGGLAANVTAHLKSRYGVELTVAGRSTFALLPTPRIKFEQIALRQPATSITAEGGILRAEINILPLLWGRIELDAVSLTETRISASTAALRSRDWAALLADASRNVRINRLVLAGSSLRLVDRPQDGLAKINAVFAWAGEDDTLSVVGSAAWRGETIAVERLQLQPFALASGRPGNLAITAMLHAAHITVEGVAQAGTDPNFKGTSLLKATSVRNFARWSGLDLPFGSLLRAVSIEGPLSFDRRGLSWPTVAVKLGGGVLEGTLAARLDGERPLITGTLAADDVDLSDLVAPLAQAMTSSGTWSDEVIDLTRTTGSDLDLRLSASDAQFARVRLGDMAASVQVRPGRIEASLGRGTFHDGTLKGRLSLVTVEGGTEMRVQGAFDQVDMASFLTATGQGRWLQGPGQGQFHVEGLGRTPAELVRHAAGDTQVTIKDGELIGIGLSDAVRRIEKRPLAASLNWKGGRTPFAQAQVQFKLVDGIAEIADSRLVAPGLVTSLHGKISLVDRMLDLKADVSPATTSPSPAPAIVFDVTGRWQDVVITPDARSFIQRSGAAKPLFGPSHPLATGAGSLATAQ</sequence>
<organism evidence="3 4">
    <name type="scientific">Microvirga brassicacearum</name>
    <dbReference type="NCBI Taxonomy" id="2580413"/>
    <lineage>
        <taxon>Bacteria</taxon>
        <taxon>Pseudomonadati</taxon>
        <taxon>Pseudomonadota</taxon>
        <taxon>Alphaproteobacteria</taxon>
        <taxon>Hyphomicrobiales</taxon>
        <taxon>Methylobacteriaceae</taxon>
        <taxon>Microvirga</taxon>
    </lineage>
</organism>
<dbReference type="PANTHER" id="PTHR30441:SF4">
    <property type="entry name" value="PROTEIN ASMA"/>
    <property type="match status" value="1"/>
</dbReference>
<feature type="domain" description="AsmA" evidence="2">
    <location>
        <begin position="360"/>
        <end position="546"/>
    </location>
</feature>
<comment type="caution">
    <text evidence="3">The sequence shown here is derived from an EMBL/GenBank/DDBJ whole genome shotgun (WGS) entry which is preliminary data.</text>
</comment>
<proteinExistence type="predicted"/>
<reference evidence="3 4" key="1">
    <citation type="journal article" date="2019" name="Microorganisms">
        <title>Genome Insights into the Novel Species Microvirga brassicacearum, a Rapeseed Endophyte with Biotechnological Potential.</title>
        <authorList>
            <person name="Jimenez-Gomez A."/>
            <person name="Saati-Santamaria Z."/>
            <person name="Igual J.M."/>
            <person name="Rivas R."/>
            <person name="Mateos P.F."/>
            <person name="Garcia-Fraile P."/>
        </authorList>
    </citation>
    <scope>NUCLEOTIDE SEQUENCE [LARGE SCALE GENOMIC DNA]</scope>
    <source>
        <strain evidence="3 4">CDVBN77</strain>
    </source>
</reference>
<evidence type="ECO:0000313" key="4">
    <source>
        <dbReference type="Proteomes" id="UP000325684"/>
    </source>
</evidence>
<dbReference type="AlphaFoldDB" id="A0A5N3PAE3"/>
<protein>
    <submittedName>
        <fullName evidence="3">AsmA family protein</fullName>
    </submittedName>
</protein>
<keyword evidence="1" id="KW-0812">Transmembrane</keyword>
<dbReference type="EMBL" id="VCMV01000018">
    <property type="protein sequence ID" value="KAB0266683.1"/>
    <property type="molecule type" value="Genomic_DNA"/>
</dbReference>
<dbReference type="GO" id="GO:0090313">
    <property type="term" value="P:regulation of protein targeting to membrane"/>
    <property type="evidence" value="ECO:0007669"/>
    <property type="project" value="TreeGrafter"/>
</dbReference>
<accession>A0A5N3PAE3</accession>
<dbReference type="InterPro" id="IPR007844">
    <property type="entry name" value="AsmA"/>
</dbReference>
<evidence type="ECO:0000256" key="1">
    <source>
        <dbReference type="SAM" id="Phobius"/>
    </source>
</evidence>
<dbReference type="PANTHER" id="PTHR30441">
    <property type="entry name" value="DUF748 DOMAIN-CONTAINING PROTEIN"/>
    <property type="match status" value="1"/>
</dbReference>
<keyword evidence="1" id="KW-1133">Transmembrane helix</keyword>
<keyword evidence="4" id="KW-1185">Reference proteome</keyword>
<keyword evidence="1" id="KW-0472">Membrane</keyword>
<dbReference type="InterPro" id="IPR052894">
    <property type="entry name" value="AsmA-related"/>
</dbReference>
<evidence type="ECO:0000259" key="2">
    <source>
        <dbReference type="Pfam" id="PF05170"/>
    </source>
</evidence>
<gene>
    <name evidence="3" type="ORF">FEZ63_12770</name>
</gene>